<reference evidence="2" key="1">
    <citation type="journal article" date="2022" name="bioRxiv">
        <title>Sequencing and chromosome-scale assembly of the giantPleurodeles waltlgenome.</title>
        <authorList>
            <person name="Brown T."/>
            <person name="Elewa A."/>
            <person name="Iarovenko S."/>
            <person name="Subramanian E."/>
            <person name="Araus A.J."/>
            <person name="Petzold A."/>
            <person name="Susuki M."/>
            <person name="Suzuki K.-i.T."/>
            <person name="Hayashi T."/>
            <person name="Toyoda A."/>
            <person name="Oliveira C."/>
            <person name="Osipova E."/>
            <person name="Leigh N.D."/>
            <person name="Simon A."/>
            <person name="Yun M.H."/>
        </authorList>
    </citation>
    <scope>NUCLEOTIDE SEQUENCE</scope>
    <source>
        <strain evidence="2">20211129_DDA</strain>
        <tissue evidence="2">Liver</tissue>
    </source>
</reference>
<feature type="compositionally biased region" description="Basic and acidic residues" evidence="1">
    <location>
        <begin position="159"/>
        <end position="176"/>
    </location>
</feature>
<feature type="compositionally biased region" description="Basic residues" evidence="1">
    <location>
        <begin position="104"/>
        <end position="114"/>
    </location>
</feature>
<evidence type="ECO:0000256" key="1">
    <source>
        <dbReference type="SAM" id="MobiDB-lite"/>
    </source>
</evidence>
<feature type="region of interest" description="Disordered" evidence="1">
    <location>
        <begin position="154"/>
        <end position="182"/>
    </location>
</feature>
<dbReference type="AlphaFoldDB" id="A0AAV7MQA9"/>
<name>A0AAV7MQA9_PLEWA</name>
<feature type="region of interest" description="Disordered" evidence="1">
    <location>
        <begin position="99"/>
        <end position="140"/>
    </location>
</feature>
<dbReference type="Proteomes" id="UP001066276">
    <property type="component" value="Chromosome 9"/>
</dbReference>
<evidence type="ECO:0000313" key="2">
    <source>
        <dbReference type="EMBL" id="KAJ1105945.1"/>
    </source>
</evidence>
<gene>
    <name evidence="2" type="ORF">NDU88_003348</name>
</gene>
<dbReference type="EMBL" id="JANPWB010000013">
    <property type="protein sequence ID" value="KAJ1105945.1"/>
    <property type="molecule type" value="Genomic_DNA"/>
</dbReference>
<proteinExistence type="predicted"/>
<accession>A0AAV7MQA9</accession>
<sequence>MCHQPTSSTLQGPPAPHCTTGPPAASQKALPAQLTTGSSQLLPMRQPDPAGRGRSITGVPASNSAAGQPRAQQPCRREQKIAGGSPLAYLPCTCRLSPPGPASKARKAHGRALRASRLARPSPLPPVRHSRGRGATFAAHRRQHLSLCSAAWQKRQKNLRPDRRNIKSVPQDEKSRAKCRPSCCRLAPPPHPSCL</sequence>
<keyword evidence="3" id="KW-1185">Reference proteome</keyword>
<feature type="region of interest" description="Disordered" evidence="1">
    <location>
        <begin position="1"/>
        <end position="82"/>
    </location>
</feature>
<protein>
    <submittedName>
        <fullName evidence="2">Uncharacterized protein</fullName>
    </submittedName>
</protein>
<organism evidence="2 3">
    <name type="scientific">Pleurodeles waltl</name>
    <name type="common">Iberian ribbed newt</name>
    <dbReference type="NCBI Taxonomy" id="8319"/>
    <lineage>
        <taxon>Eukaryota</taxon>
        <taxon>Metazoa</taxon>
        <taxon>Chordata</taxon>
        <taxon>Craniata</taxon>
        <taxon>Vertebrata</taxon>
        <taxon>Euteleostomi</taxon>
        <taxon>Amphibia</taxon>
        <taxon>Batrachia</taxon>
        <taxon>Caudata</taxon>
        <taxon>Salamandroidea</taxon>
        <taxon>Salamandridae</taxon>
        <taxon>Pleurodelinae</taxon>
        <taxon>Pleurodeles</taxon>
    </lineage>
</organism>
<evidence type="ECO:0000313" key="3">
    <source>
        <dbReference type="Proteomes" id="UP001066276"/>
    </source>
</evidence>
<feature type="compositionally biased region" description="Polar residues" evidence="1">
    <location>
        <begin position="1"/>
        <end position="11"/>
    </location>
</feature>
<comment type="caution">
    <text evidence="2">The sequence shown here is derived from an EMBL/GenBank/DDBJ whole genome shotgun (WGS) entry which is preliminary data.</text>
</comment>